<keyword evidence="2" id="KW-0732">Signal</keyword>
<dbReference type="AlphaFoldDB" id="A0A968GG97"/>
<comment type="caution">
    <text evidence="3">The sequence shown here is derived from an EMBL/GenBank/DDBJ whole genome shotgun (WGS) entry which is preliminary data.</text>
</comment>
<evidence type="ECO:0008006" key="5">
    <source>
        <dbReference type="Google" id="ProtNLM"/>
    </source>
</evidence>
<gene>
    <name evidence="3" type="ORF">HCT48_06980</name>
</gene>
<protein>
    <recommendedName>
        <fullName evidence="5">DUF4292 domain-containing protein</fullName>
    </recommendedName>
</protein>
<dbReference type="EMBL" id="JAATLM010000001">
    <property type="protein sequence ID" value="NIZ69948.1"/>
    <property type="molecule type" value="Genomic_DNA"/>
</dbReference>
<dbReference type="Proteomes" id="UP000778951">
    <property type="component" value="Unassembled WGS sequence"/>
</dbReference>
<reference evidence="3" key="1">
    <citation type="submission" date="2020-03" db="EMBL/GenBank/DDBJ databases">
        <title>Spirochaetal bacteria isolated from arthropods constitute a novel genus Entomospira genus novum within the order Spirochaetales.</title>
        <authorList>
            <person name="Grana-Miraglia L."/>
            <person name="Sikutova S."/>
            <person name="Fingerle V."/>
            <person name="Sing A."/>
            <person name="Castillo-Ramirez S."/>
            <person name="Margos G."/>
            <person name="Rudolf I."/>
        </authorList>
    </citation>
    <scope>NUCLEOTIDE SEQUENCE</scope>
    <source>
        <strain evidence="3">BR149</strain>
    </source>
</reference>
<dbReference type="RefSeq" id="WP_167696016.1">
    <property type="nucleotide sequence ID" value="NZ_CP118181.1"/>
</dbReference>
<proteinExistence type="predicted"/>
<feature type="compositionally biased region" description="Acidic residues" evidence="1">
    <location>
        <begin position="30"/>
        <end position="41"/>
    </location>
</feature>
<name>A0A968GG97_9SPIO</name>
<feature type="signal peptide" evidence="2">
    <location>
        <begin position="1"/>
        <end position="20"/>
    </location>
</feature>
<evidence type="ECO:0000313" key="4">
    <source>
        <dbReference type="Proteomes" id="UP000778951"/>
    </source>
</evidence>
<dbReference type="PROSITE" id="PS51257">
    <property type="entry name" value="PROKAR_LIPOPROTEIN"/>
    <property type="match status" value="1"/>
</dbReference>
<evidence type="ECO:0000256" key="1">
    <source>
        <dbReference type="SAM" id="MobiDB-lite"/>
    </source>
</evidence>
<feature type="chain" id="PRO_5037102680" description="DUF4292 domain-containing protein" evidence="2">
    <location>
        <begin position="21"/>
        <end position="237"/>
    </location>
</feature>
<accession>A0A968GG97</accession>
<evidence type="ECO:0000256" key="2">
    <source>
        <dbReference type="SAM" id="SignalP"/>
    </source>
</evidence>
<evidence type="ECO:0000313" key="3">
    <source>
        <dbReference type="EMBL" id="NIZ69948.1"/>
    </source>
</evidence>
<organism evidence="3 4">
    <name type="scientific">Entomospira culicis</name>
    <dbReference type="NCBI Taxonomy" id="2719989"/>
    <lineage>
        <taxon>Bacteria</taxon>
        <taxon>Pseudomonadati</taxon>
        <taxon>Spirochaetota</taxon>
        <taxon>Spirochaetia</taxon>
        <taxon>Spirochaetales</taxon>
        <taxon>Spirochaetaceae</taxon>
        <taxon>Entomospira</taxon>
    </lineage>
</organism>
<sequence length="237" mass="27664">MRKMSILQQILLSLILAGCATDPSVSEGEPTGEDPSGDDSVVEQRVEPSDELRLSARELFFLRYDQEEYQVAIRGGRIQQSQIPASQSPRQLVYRLDDAPLRLFARPNYPQQLALQMTSEQQQYYHGRLLRHFFVQESPLVQVDEALVWLRWLESFVYNAEILTKKEDALQFFQDPDRLLSNINPFFYINYDGKLFSVDYLTIQENQLWQKRISFTPTGEITRLQQDPLDLERRSGL</sequence>
<keyword evidence="4" id="KW-1185">Reference proteome</keyword>
<feature type="region of interest" description="Disordered" evidence="1">
    <location>
        <begin position="23"/>
        <end position="42"/>
    </location>
</feature>